<reference evidence="2" key="1">
    <citation type="submission" date="2021-12" db="EMBL/GenBank/DDBJ databases">
        <title>Curvularia clavata genome.</title>
        <authorList>
            <person name="Cao Y."/>
        </authorList>
    </citation>
    <scope>NUCLEOTIDE SEQUENCE</scope>
    <source>
        <strain evidence="2">Yc1106</strain>
    </source>
</reference>
<dbReference type="Gene3D" id="1.10.357.40">
    <property type="entry name" value="YbiA-like"/>
    <property type="match status" value="1"/>
</dbReference>
<accession>A0A9Q8Z1I8</accession>
<dbReference type="InterPro" id="IPR012816">
    <property type="entry name" value="NADAR"/>
</dbReference>
<evidence type="ECO:0000313" key="3">
    <source>
        <dbReference type="Proteomes" id="UP001056012"/>
    </source>
</evidence>
<dbReference type="InterPro" id="IPR037238">
    <property type="entry name" value="YbiA-like_sf"/>
</dbReference>
<dbReference type="NCBIfam" id="TIGR02464">
    <property type="entry name" value="ribofla_fusion"/>
    <property type="match status" value="1"/>
</dbReference>
<dbReference type="AlphaFoldDB" id="A0A9Q8Z1I8"/>
<dbReference type="CDD" id="cd15457">
    <property type="entry name" value="NADAR"/>
    <property type="match status" value="1"/>
</dbReference>
<dbReference type="Proteomes" id="UP001056012">
    <property type="component" value="Chromosome 1"/>
</dbReference>
<dbReference type="OrthoDB" id="206452at2759"/>
<name>A0A9Q8Z1I8_CURCL</name>
<dbReference type="EMBL" id="CP089274">
    <property type="protein sequence ID" value="USP74234.1"/>
    <property type="molecule type" value="Genomic_DNA"/>
</dbReference>
<feature type="domain" description="NADAR" evidence="1">
    <location>
        <begin position="36"/>
        <end position="182"/>
    </location>
</feature>
<proteinExistence type="predicted"/>
<evidence type="ECO:0000313" key="2">
    <source>
        <dbReference type="EMBL" id="USP74234.1"/>
    </source>
</evidence>
<dbReference type="Pfam" id="PF08719">
    <property type="entry name" value="NADAR"/>
    <property type="match status" value="1"/>
</dbReference>
<keyword evidence="3" id="KW-1185">Reference proteome</keyword>
<organism evidence="2 3">
    <name type="scientific">Curvularia clavata</name>
    <dbReference type="NCBI Taxonomy" id="95742"/>
    <lineage>
        <taxon>Eukaryota</taxon>
        <taxon>Fungi</taxon>
        <taxon>Dikarya</taxon>
        <taxon>Ascomycota</taxon>
        <taxon>Pezizomycotina</taxon>
        <taxon>Dothideomycetes</taxon>
        <taxon>Pleosporomycetidae</taxon>
        <taxon>Pleosporales</taxon>
        <taxon>Pleosporineae</taxon>
        <taxon>Pleosporaceae</taxon>
        <taxon>Curvularia</taxon>
    </lineage>
</organism>
<evidence type="ECO:0000259" key="1">
    <source>
        <dbReference type="Pfam" id="PF08719"/>
    </source>
</evidence>
<dbReference type="SUPFAM" id="SSF143990">
    <property type="entry name" value="YbiA-like"/>
    <property type="match status" value="1"/>
</dbReference>
<dbReference type="VEuPathDB" id="FungiDB:yc1106_01508"/>
<protein>
    <submittedName>
        <fullName evidence="2">NADAR family protein</fullName>
    </submittedName>
</protein>
<sequence length="212" mass="24176">MYLSKPMELKPYSSQVHMQEILAMPDAPILWEGPKGQWGCFSQMSKSAFKEDGILYPTAEHFFQAEKARKFGDKARLIKILNAKTPYDAKAIGRRIKVNRKAWNEISFDIAIRANWLKFTRSENAAELQQRLLSTGNRFLDEAITRDSEWGLGRTPAMALYHGLAGRNKLGEVLNVVRERLRAEQNIDEDEFGLTAAHYTAVAQQLCQATRE</sequence>
<gene>
    <name evidence="2" type="ORF">yc1106_01508</name>
</gene>